<dbReference type="SUPFAM" id="SSF54160">
    <property type="entry name" value="Chromo domain-like"/>
    <property type="match status" value="2"/>
</dbReference>
<feature type="region of interest" description="Disordered" evidence="3">
    <location>
        <begin position="1"/>
        <end position="31"/>
    </location>
</feature>
<proteinExistence type="predicted"/>
<feature type="region of interest" description="Disordered" evidence="3">
    <location>
        <begin position="145"/>
        <end position="176"/>
    </location>
</feature>
<dbReference type="Proteomes" id="UP001158576">
    <property type="component" value="Chromosome XSR"/>
</dbReference>
<dbReference type="SMART" id="SM00298">
    <property type="entry name" value="CHROMO"/>
    <property type="match status" value="2"/>
</dbReference>
<dbReference type="Pfam" id="PF00385">
    <property type="entry name" value="Chromo"/>
    <property type="match status" value="1"/>
</dbReference>
<organism evidence="5 6">
    <name type="scientific">Oikopleura dioica</name>
    <name type="common">Tunicate</name>
    <dbReference type="NCBI Taxonomy" id="34765"/>
    <lineage>
        <taxon>Eukaryota</taxon>
        <taxon>Metazoa</taxon>
        <taxon>Chordata</taxon>
        <taxon>Tunicata</taxon>
        <taxon>Appendicularia</taxon>
        <taxon>Copelata</taxon>
        <taxon>Oikopleuridae</taxon>
        <taxon>Oikopleura</taxon>
    </lineage>
</organism>
<name>A0ABN7SCY2_OIKDI</name>
<feature type="domain" description="Chromo" evidence="4">
    <location>
        <begin position="92"/>
        <end position="150"/>
    </location>
</feature>
<dbReference type="EMBL" id="OU015569">
    <property type="protein sequence ID" value="CAG5094285.1"/>
    <property type="molecule type" value="Genomic_DNA"/>
</dbReference>
<dbReference type="InterPro" id="IPR023779">
    <property type="entry name" value="Chromodomain_CS"/>
</dbReference>
<accession>A0ABN7SCY2</accession>
<dbReference type="PROSITE" id="PS00598">
    <property type="entry name" value="CHROMO_1"/>
    <property type="match status" value="1"/>
</dbReference>
<evidence type="ECO:0000256" key="1">
    <source>
        <dbReference type="ARBA" id="ARBA00004123"/>
    </source>
</evidence>
<dbReference type="Gene3D" id="2.40.50.40">
    <property type="match status" value="2"/>
</dbReference>
<keyword evidence="6" id="KW-1185">Reference proteome</keyword>
<dbReference type="PRINTS" id="PR00504">
    <property type="entry name" value="CHROMODOMAIN"/>
</dbReference>
<gene>
    <name evidence="5" type="ORF">OKIOD_LOCUS4979</name>
</gene>
<comment type="subcellular location">
    <subcellularLocation>
        <location evidence="1">Nucleus</location>
    </subcellularLocation>
</comment>
<evidence type="ECO:0000313" key="6">
    <source>
        <dbReference type="Proteomes" id="UP001158576"/>
    </source>
</evidence>
<evidence type="ECO:0000259" key="4">
    <source>
        <dbReference type="PROSITE" id="PS50013"/>
    </source>
</evidence>
<sequence>MEEISPTPETSDPLELAGNGDEKAEENGENGGIAKILDKRIVDDRETWYLVNWTDKKRENSWLESSEIEASQTAAIERFEEELAEKDPDEEFTLEKITDKRILSGVVYYYCKWLGFPDSDSTWEPCENIFAKNLIDDFEKEAENSKSAKKRKKSARQNDEDFTPEEDIPRLAFLTD</sequence>
<dbReference type="InterPro" id="IPR016197">
    <property type="entry name" value="Chromo-like_dom_sf"/>
</dbReference>
<evidence type="ECO:0000256" key="3">
    <source>
        <dbReference type="SAM" id="MobiDB-lite"/>
    </source>
</evidence>
<dbReference type="InterPro" id="IPR051219">
    <property type="entry name" value="Heterochromatin_chromo-domain"/>
</dbReference>
<keyword evidence="2" id="KW-0539">Nucleus</keyword>
<evidence type="ECO:0000313" key="5">
    <source>
        <dbReference type="EMBL" id="CAG5094285.1"/>
    </source>
</evidence>
<dbReference type="PANTHER" id="PTHR22812">
    <property type="entry name" value="CHROMOBOX PROTEIN"/>
    <property type="match status" value="1"/>
</dbReference>
<dbReference type="InterPro" id="IPR000953">
    <property type="entry name" value="Chromo/chromo_shadow_dom"/>
</dbReference>
<protein>
    <submittedName>
        <fullName evidence="5">Oidioi.mRNA.OKI2018_I69.XSR.g13421.t1.cds</fullName>
    </submittedName>
</protein>
<dbReference type="CDD" id="cd00024">
    <property type="entry name" value="CD_CSD"/>
    <property type="match status" value="1"/>
</dbReference>
<dbReference type="InterPro" id="IPR017984">
    <property type="entry name" value="Chromo_dom_subgr"/>
</dbReference>
<dbReference type="InterPro" id="IPR023780">
    <property type="entry name" value="Chromo_domain"/>
</dbReference>
<evidence type="ECO:0000256" key="2">
    <source>
        <dbReference type="ARBA" id="ARBA00023242"/>
    </source>
</evidence>
<dbReference type="PROSITE" id="PS50013">
    <property type="entry name" value="CHROMO_2"/>
    <property type="match status" value="1"/>
</dbReference>
<reference evidence="5 6" key="1">
    <citation type="submission" date="2021-04" db="EMBL/GenBank/DDBJ databases">
        <authorList>
            <person name="Bliznina A."/>
        </authorList>
    </citation>
    <scope>NUCLEOTIDE SEQUENCE [LARGE SCALE GENOMIC DNA]</scope>
</reference>